<dbReference type="RefSeq" id="WP_218602283.1">
    <property type="nucleotide sequence ID" value="NZ_JADQDJ010000056.1"/>
</dbReference>
<evidence type="ECO:0000313" key="2">
    <source>
        <dbReference type="Proteomes" id="UP000694287"/>
    </source>
</evidence>
<accession>A0ABS6UZV8</accession>
<proteinExistence type="predicted"/>
<sequence length="115" mass="11847">MTTPSRSRRRTVTLWVVVLALFGAAAVGFATLRQGEAVAADVGACLESTGTDSLSVVACDAPTAEYTVVGKLVDRTSIDAGLFACSDFPTATTSYWQGREGVGEKGTVLCLAPTG</sequence>
<protein>
    <recommendedName>
        <fullName evidence="3">Septum formation-related domain-containing protein</fullName>
    </recommendedName>
</protein>
<evidence type="ECO:0008006" key="3">
    <source>
        <dbReference type="Google" id="ProtNLM"/>
    </source>
</evidence>
<evidence type="ECO:0000313" key="1">
    <source>
        <dbReference type="EMBL" id="MBW0137797.1"/>
    </source>
</evidence>
<comment type="caution">
    <text evidence="1">The sequence shown here is derived from an EMBL/GenBank/DDBJ whole genome shotgun (WGS) entry which is preliminary data.</text>
</comment>
<keyword evidence="2" id="KW-1185">Reference proteome</keyword>
<reference evidence="1 2" key="1">
    <citation type="submission" date="2020-11" db="EMBL/GenBank/DDBJ databases">
        <title>Pseudonocardia abyssalis sp. nov. and Pseudonocardia oceani sp. nov., description and phylogenomic analysis of two novel actinomycetes isolated from the deep Southern Ocean.</title>
        <authorList>
            <person name="Parra J."/>
        </authorList>
    </citation>
    <scope>NUCLEOTIDE SEQUENCE [LARGE SCALE GENOMIC DNA]</scope>
    <source>
        <strain evidence="1 2">KRD-168</strain>
    </source>
</reference>
<organism evidence="1 2">
    <name type="scientific">Pseudonocardia abyssalis</name>
    <dbReference type="NCBI Taxonomy" id="2792008"/>
    <lineage>
        <taxon>Bacteria</taxon>
        <taxon>Bacillati</taxon>
        <taxon>Actinomycetota</taxon>
        <taxon>Actinomycetes</taxon>
        <taxon>Pseudonocardiales</taxon>
        <taxon>Pseudonocardiaceae</taxon>
        <taxon>Pseudonocardia</taxon>
    </lineage>
</organism>
<gene>
    <name evidence="1" type="ORF">I4I81_26550</name>
</gene>
<dbReference type="Proteomes" id="UP000694287">
    <property type="component" value="Unassembled WGS sequence"/>
</dbReference>
<dbReference type="EMBL" id="JADQDK010000001">
    <property type="protein sequence ID" value="MBW0137797.1"/>
    <property type="molecule type" value="Genomic_DNA"/>
</dbReference>
<name>A0ABS6UZV8_9PSEU</name>